<dbReference type="AlphaFoldDB" id="A0A4R0P5W9"/>
<keyword evidence="2" id="KW-1185">Reference proteome</keyword>
<evidence type="ECO:0000313" key="1">
    <source>
        <dbReference type="EMBL" id="TCD12007.1"/>
    </source>
</evidence>
<name>A0A4R0P5W9_9SPHI</name>
<gene>
    <name evidence="1" type="ORF">EZ449_02975</name>
</gene>
<organism evidence="1 2">
    <name type="scientific">Pedobacter frigidisoli</name>
    <dbReference type="NCBI Taxonomy" id="2530455"/>
    <lineage>
        <taxon>Bacteria</taxon>
        <taxon>Pseudomonadati</taxon>
        <taxon>Bacteroidota</taxon>
        <taxon>Sphingobacteriia</taxon>
        <taxon>Sphingobacteriales</taxon>
        <taxon>Sphingobacteriaceae</taxon>
        <taxon>Pedobacter</taxon>
    </lineage>
</organism>
<dbReference type="Proteomes" id="UP000291485">
    <property type="component" value="Unassembled WGS sequence"/>
</dbReference>
<evidence type="ECO:0000313" key="2">
    <source>
        <dbReference type="Proteomes" id="UP000291485"/>
    </source>
</evidence>
<dbReference type="RefSeq" id="WP_131556488.1">
    <property type="nucleotide sequence ID" value="NZ_SJSN01000002.1"/>
</dbReference>
<dbReference type="OrthoDB" id="673682at2"/>
<dbReference type="EMBL" id="SJSN01000002">
    <property type="protein sequence ID" value="TCD12007.1"/>
    <property type="molecule type" value="Genomic_DNA"/>
</dbReference>
<accession>A0A4R0P5W9</accession>
<protein>
    <submittedName>
        <fullName evidence="1">Uncharacterized protein</fullName>
    </submittedName>
</protein>
<reference evidence="1 2" key="1">
    <citation type="submission" date="2019-02" db="EMBL/GenBank/DDBJ databases">
        <title>Pedobacter sp. RP-3-11 sp. nov., isolated from Arctic soil.</title>
        <authorList>
            <person name="Dahal R.H."/>
        </authorList>
    </citation>
    <scope>NUCLEOTIDE SEQUENCE [LARGE SCALE GENOMIC DNA]</scope>
    <source>
        <strain evidence="1 2">RP-3-11</strain>
    </source>
</reference>
<sequence>MQKIDRDKEVLIDYSINMAKVFIRECQEFYPFAATIGIDGELIPLLNYDGNEFSSSVDVLLDLNNLLNSQLGNTKRAYALAYDVSITKNEKKSDALAVKIKHLESEEVVIYYFSYVSGADNNVEILDSWGEIQ</sequence>
<comment type="caution">
    <text evidence="1">The sequence shown here is derived from an EMBL/GenBank/DDBJ whole genome shotgun (WGS) entry which is preliminary data.</text>
</comment>
<proteinExistence type="predicted"/>